<keyword evidence="3" id="KW-1133">Transmembrane helix</keyword>
<reference evidence="6" key="1">
    <citation type="journal article" date="2019" name="Int. J. Syst. Evol. Microbiol.">
        <title>The Global Catalogue of Microorganisms (GCM) 10K type strain sequencing project: providing services to taxonomists for standard genome sequencing and annotation.</title>
        <authorList>
            <consortium name="The Broad Institute Genomics Platform"/>
            <consortium name="The Broad Institute Genome Sequencing Center for Infectious Disease"/>
            <person name="Wu L."/>
            <person name="Ma J."/>
        </authorList>
    </citation>
    <scope>NUCLEOTIDE SEQUENCE [LARGE SCALE GENOMIC DNA]</scope>
    <source>
        <strain evidence="6">CGMCC 4.7020</strain>
    </source>
</reference>
<dbReference type="InterPro" id="IPR052016">
    <property type="entry name" value="Bact_Sigma-Reg"/>
</dbReference>
<dbReference type="Gene3D" id="3.60.40.10">
    <property type="entry name" value="PPM-type phosphatase domain"/>
    <property type="match status" value="1"/>
</dbReference>
<feature type="transmembrane region" description="Helical" evidence="3">
    <location>
        <begin position="88"/>
        <end position="110"/>
    </location>
</feature>
<evidence type="ECO:0000259" key="4">
    <source>
        <dbReference type="SMART" id="SM00331"/>
    </source>
</evidence>
<accession>A0ABW3XP07</accession>
<keyword evidence="6" id="KW-1185">Reference proteome</keyword>
<feature type="region of interest" description="Disordered" evidence="2">
    <location>
        <begin position="401"/>
        <end position="421"/>
    </location>
</feature>
<comment type="caution">
    <text evidence="5">The sequence shown here is derived from an EMBL/GenBank/DDBJ whole genome shotgun (WGS) entry which is preliminary data.</text>
</comment>
<dbReference type="PANTHER" id="PTHR43156:SF2">
    <property type="entry name" value="STAGE II SPORULATION PROTEIN E"/>
    <property type="match status" value="1"/>
</dbReference>
<evidence type="ECO:0000256" key="3">
    <source>
        <dbReference type="SAM" id="Phobius"/>
    </source>
</evidence>
<feature type="domain" description="PPM-type phosphatase" evidence="4">
    <location>
        <begin position="175"/>
        <end position="398"/>
    </location>
</feature>
<evidence type="ECO:0000256" key="1">
    <source>
        <dbReference type="ARBA" id="ARBA00022801"/>
    </source>
</evidence>
<dbReference type="PANTHER" id="PTHR43156">
    <property type="entry name" value="STAGE II SPORULATION PROTEIN E-RELATED"/>
    <property type="match status" value="1"/>
</dbReference>
<dbReference type="GO" id="GO:0004722">
    <property type="term" value="F:protein serine/threonine phosphatase activity"/>
    <property type="evidence" value="ECO:0007669"/>
    <property type="project" value="UniProtKB-EC"/>
</dbReference>
<sequence length="421" mass="44425">MTRSPLPLFRAGAGRPKRPVAEWGTGGGRARDAWHLSFAHGGPWAGGGVLARSAVPVTLITVITLAATFAPVAVHLSPLLVAAPTSTAAFAGSRFTAGTALAASGAMFVIDRHDGLLHSPLLPLHIAALLVVSVFVVAARSLHDRDLRELTQVRAVAEVAQRVLLRPLPRRLGPLLVACTYRAAAAHALVGGDLYAAARTGRATRFLIGDVRGKGLPAIEDASALLGAFREAAYQHAALPELAAALEVSVRRHLTQLTESDPESGERFITALLVEIPDEAALVQVISCGHPSPLRGRRGKVAALPIPRPAPPLGLAGISPDSYHVDTFAFGPADTLLLYTDGVVEARSTAGIFYPILERASGWPWDCPHSLLRRVNDDVDLHAEGHLEDDLALVAIRRTPAMGSGQGPRPSQPHHPTEVDP</sequence>
<keyword evidence="1 5" id="KW-0378">Hydrolase</keyword>
<dbReference type="SMART" id="SM00331">
    <property type="entry name" value="PP2C_SIG"/>
    <property type="match status" value="1"/>
</dbReference>
<evidence type="ECO:0000256" key="2">
    <source>
        <dbReference type="SAM" id="MobiDB-lite"/>
    </source>
</evidence>
<dbReference type="Pfam" id="PF07228">
    <property type="entry name" value="SpoIIE"/>
    <property type="match status" value="1"/>
</dbReference>
<dbReference type="InterPro" id="IPR036457">
    <property type="entry name" value="PPM-type-like_dom_sf"/>
</dbReference>
<gene>
    <name evidence="5" type="ORF">ACFQ5X_36280</name>
</gene>
<keyword evidence="3" id="KW-0472">Membrane</keyword>
<protein>
    <submittedName>
        <fullName evidence="5">PP2C family protein-serine/threonine phosphatase</fullName>
        <ecNumber evidence="5">3.1.3.16</ecNumber>
    </submittedName>
</protein>
<dbReference type="EC" id="3.1.3.16" evidence="5"/>
<name>A0ABW3XP07_9ACTN</name>
<keyword evidence="3" id="KW-0812">Transmembrane</keyword>
<organism evidence="5 6">
    <name type="scientific">Streptomyces kaempferi</name>
    <dbReference type="NCBI Taxonomy" id="333725"/>
    <lineage>
        <taxon>Bacteria</taxon>
        <taxon>Bacillati</taxon>
        <taxon>Actinomycetota</taxon>
        <taxon>Actinomycetes</taxon>
        <taxon>Kitasatosporales</taxon>
        <taxon>Streptomycetaceae</taxon>
        <taxon>Streptomyces</taxon>
    </lineage>
</organism>
<dbReference type="EMBL" id="JBHTMM010000073">
    <property type="protein sequence ID" value="MFD1311258.1"/>
    <property type="molecule type" value="Genomic_DNA"/>
</dbReference>
<dbReference type="RefSeq" id="WP_381330113.1">
    <property type="nucleotide sequence ID" value="NZ_JBHTMM010000073.1"/>
</dbReference>
<dbReference type="InterPro" id="IPR001932">
    <property type="entry name" value="PPM-type_phosphatase-like_dom"/>
</dbReference>
<proteinExistence type="predicted"/>
<feature type="transmembrane region" description="Helical" evidence="3">
    <location>
        <begin position="54"/>
        <end position="76"/>
    </location>
</feature>
<evidence type="ECO:0000313" key="5">
    <source>
        <dbReference type="EMBL" id="MFD1311258.1"/>
    </source>
</evidence>
<feature type="transmembrane region" description="Helical" evidence="3">
    <location>
        <begin position="122"/>
        <end position="142"/>
    </location>
</feature>
<evidence type="ECO:0000313" key="6">
    <source>
        <dbReference type="Proteomes" id="UP001597058"/>
    </source>
</evidence>
<dbReference type="Proteomes" id="UP001597058">
    <property type="component" value="Unassembled WGS sequence"/>
</dbReference>